<reference evidence="2 3" key="1">
    <citation type="submission" date="2020-03" db="EMBL/GenBank/DDBJ databases">
        <title>Isolation and identification of active actinomycetes.</title>
        <authorList>
            <person name="Sun X."/>
        </authorList>
    </citation>
    <scope>NUCLEOTIDE SEQUENCE [LARGE SCALE GENOMIC DNA]</scope>
    <source>
        <strain evidence="2 3">NEAU-D13</strain>
    </source>
</reference>
<keyword evidence="1" id="KW-0812">Transmembrane</keyword>
<keyword evidence="1" id="KW-0472">Membrane</keyword>
<protein>
    <submittedName>
        <fullName evidence="2">Pentapeptide repeat-containing protein</fullName>
    </submittedName>
</protein>
<keyword evidence="3" id="KW-1185">Reference proteome</keyword>
<dbReference type="PANTHER" id="PTHR14136:SF17">
    <property type="entry name" value="BTB_POZ DOMAIN-CONTAINING PROTEIN KCTD9"/>
    <property type="match status" value="1"/>
</dbReference>
<evidence type="ECO:0000313" key="2">
    <source>
        <dbReference type="EMBL" id="NGY59976.1"/>
    </source>
</evidence>
<sequence length="284" mass="30072">MLLLAAIVVVPELVIAPSLDVQGSQVSNARAALRGNLLQAFGGLFFITTAVTAWWQLRLNQQTMLQRSEEISSSVLHSAEQLRIANETLSTDRFSRAVGHLGDPSVTLRLGGVYALTRLADSSDQDRLLVIDVLCAFIRTREHGTEGPGPVEPLRRRGADVQAALTFLANLPKESGRAIDLSGADLRGCDVVGARLRRADLSHARLDDAVLIGADLTDADLHGARFDRAMMSGARLDGADLGESSFAGADLTGARVNRANLTGADFAGATLAAVSAENVIGRLP</sequence>
<feature type="transmembrane region" description="Helical" evidence="1">
    <location>
        <begin position="38"/>
        <end position="57"/>
    </location>
</feature>
<dbReference type="Pfam" id="PF00805">
    <property type="entry name" value="Pentapeptide"/>
    <property type="match status" value="2"/>
</dbReference>
<dbReference type="Gene3D" id="2.160.20.80">
    <property type="entry name" value="E3 ubiquitin-protein ligase SopA"/>
    <property type="match status" value="1"/>
</dbReference>
<proteinExistence type="predicted"/>
<dbReference type="AlphaFoldDB" id="A0A7C9VSV0"/>
<organism evidence="2 3">
    <name type="scientific">Lentzea alba</name>
    <dbReference type="NCBI Taxonomy" id="2714351"/>
    <lineage>
        <taxon>Bacteria</taxon>
        <taxon>Bacillati</taxon>
        <taxon>Actinomycetota</taxon>
        <taxon>Actinomycetes</taxon>
        <taxon>Pseudonocardiales</taxon>
        <taxon>Pseudonocardiaceae</taxon>
        <taxon>Lentzea</taxon>
    </lineage>
</organism>
<evidence type="ECO:0000256" key="1">
    <source>
        <dbReference type="SAM" id="Phobius"/>
    </source>
</evidence>
<comment type="caution">
    <text evidence="2">The sequence shown here is derived from an EMBL/GenBank/DDBJ whole genome shotgun (WGS) entry which is preliminary data.</text>
</comment>
<accession>A0A7C9VSV0</accession>
<keyword evidence="1" id="KW-1133">Transmembrane helix</keyword>
<dbReference type="PANTHER" id="PTHR14136">
    <property type="entry name" value="BTB_POZ DOMAIN-CONTAINING PROTEIN KCTD9"/>
    <property type="match status" value="1"/>
</dbReference>
<dbReference type="SUPFAM" id="SSF141571">
    <property type="entry name" value="Pentapeptide repeat-like"/>
    <property type="match status" value="1"/>
</dbReference>
<name>A0A7C9VSV0_9PSEU</name>
<evidence type="ECO:0000313" key="3">
    <source>
        <dbReference type="Proteomes" id="UP000481360"/>
    </source>
</evidence>
<gene>
    <name evidence="2" type="ORF">G7043_13690</name>
</gene>
<dbReference type="InterPro" id="IPR051082">
    <property type="entry name" value="Pentapeptide-BTB/POZ_domain"/>
</dbReference>
<dbReference type="Proteomes" id="UP000481360">
    <property type="component" value="Unassembled WGS sequence"/>
</dbReference>
<dbReference type="RefSeq" id="WP_166045987.1">
    <property type="nucleotide sequence ID" value="NZ_JAAMPJ010000003.1"/>
</dbReference>
<dbReference type="EMBL" id="JAAMPJ010000003">
    <property type="protein sequence ID" value="NGY59976.1"/>
    <property type="molecule type" value="Genomic_DNA"/>
</dbReference>
<dbReference type="InterPro" id="IPR001646">
    <property type="entry name" value="5peptide_repeat"/>
</dbReference>